<feature type="domain" description="Major facilitator superfamily (MFS) profile" evidence="7">
    <location>
        <begin position="13"/>
        <end position="389"/>
    </location>
</feature>
<feature type="transmembrane region" description="Helical" evidence="6">
    <location>
        <begin position="326"/>
        <end position="354"/>
    </location>
</feature>
<feature type="transmembrane region" description="Helical" evidence="6">
    <location>
        <begin position="102"/>
        <end position="125"/>
    </location>
</feature>
<dbReference type="Proteomes" id="UP001304298">
    <property type="component" value="Unassembled WGS sequence"/>
</dbReference>
<feature type="transmembrane region" description="Helical" evidence="6">
    <location>
        <begin position="12"/>
        <end position="31"/>
    </location>
</feature>
<feature type="transmembrane region" description="Helical" evidence="6">
    <location>
        <begin position="51"/>
        <end position="71"/>
    </location>
</feature>
<evidence type="ECO:0000256" key="1">
    <source>
        <dbReference type="ARBA" id="ARBA00004651"/>
    </source>
</evidence>
<evidence type="ECO:0000259" key="7">
    <source>
        <dbReference type="PROSITE" id="PS50850"/>
    </source>
</evidence>
<dbReference type="SUPFAM" id="SSF103473">
    <property type="entry name" value="MFS general substrate transporter"/>
    <property type="match status" value="1"/>
</dbReference>
<feature type="transmembrane region" description="Helical" evidence="6">
    <location>
        <begin position="241"/>
        <end position="260"/>
    </location>
</feature>
<reference evidence="8 9" key="1">
    <citation type="submission" date="2023-12" db="EMBL/GenBank/DDBJ databases">
        <title>Amycolatopsis sp. V23-08.</title>
        <authorList>
            <person name="Somphong A."/>
        </authorList>
    </citation>
    <scope>NUCLEOTIDE SEQUENCE [LARGE SCALE GENOMIC DNA]</scope>
    <source>
        <strain evidence="8 9">V23-08</strain>
    </source>
</reference>
<keyword evidence="4 6" id="KW-1133">Transmembrane helix</keyword>
<dbReference type="PANTHER" id="PTHR43124">
    <property type="entry name" value="PURINE EFFLUX PUMP PBUE"/>
    <property type="match status" value="1"/>
</dbReference>
<dbReference type="InterPro" id="IPR050189">
    <property type="entry name" value="MFS_Efflux_Transporters"/>
</dbReference>
<dbReference type="PANTHER" id="PTHR43124:SF10">
    <property type="entry name" value="PURINE EFFLUX PUMP PBUE"/>
    <property type="match status" value="1"/>
</dbReference>
<feature type="transmembrane region" description="Helical" evidence="6">
    <location>
        <begin position="137"/>
        <end position="162"/>
    </location>
</feature>
<comment type="caution">
    <text evidence="8">The sequence shown here is derived from an EMBL/GenBank/DDBJ whole genome shotgun (WGS) entry which is preliminary data.</text>
</comment>
<accession>A0ABU5R092</accession>
<comment type="subcellular location">
    <subcellularLocation>
        <location evidence="1">Cell membrane</location>
        <topology evidence="1">Multi-pass membrane protein</topology>
    </subcellularLocation>
</comment>
<protein>
    <submittedName>
        <fullName evidence="8">MFS transporter</fullName>
    </submittedName>
</protein>
<dbReference type="InterPro" id="IPR036259">
    <property type="entry name" value="MFS_trans_sf"/>
</dbReference>
<dbReference type="InterPro" id="IPR011701">
    <property type="entry name" value="MFS"/>
</dbReference>
<proteinExistence type="predicted"/>
<feature type="transmembrane region" description="Helical" evidence="6">
    <location>
        <begin position="360"/>
        <end position="380"/>
    </location>
</feature>
<evidence type="ECO:0000256" key="4">
    <source>
        <dbReference type="ARBA" id="ARBA00022989"/>
    </source>
</evidence>
<evidence type="ECO:0000313" key="9">
    <source>
        <dbReference type="Proteomes" id="UP001304298"/>
    </source>
</evidence>
<evidence type="ECO:0000256" key="6">
    <source>
        <dbReference type="SAM" id="Phobius"/>
    </source>
</evidence>
<evidence type="ECO:0000313" key="8">
    <source>
        <dbReference type="EMBL" id="MEA5359279.1"/>
    </source>
</evidence>
<feature type="transmembrane region" description="Helical" evidence="6">
    <location>
        <begin position="78"/>
        <end position="96"/>
    </location>
</feature>
<dbReference type="PROSITE" id="PS50850">
    <property type="entry name" value="MFS"/>
    <property type="match status" value="1"/>
</dbReference>
<dbReference type="Pfam" id="PF07690">
    <property type="entry name" value="MFS_1"/>
    <property type="match status" value="1"/>
</dbReference>
<evidence type="ECO:0000256" key="3">
    <source>
        <dbReference type="ARBA" id="ARBA00022692"/>
    </source>
</evidence>
<dbReference type="EMBL" id="JAYFSI010000001">
    <property type="protein sequence ID" value="MEA5359279.1"/>
    <property type="molecule type" value="Genomic_DNA"/>
</dbReference>
<sequence>MTIRRSSNDRLGILLVLAVGTFTVGTDGFVLNGLLPVIAADLHVTESVAGQLTTVFALTYAVASPLIAAFTGTWDRRWVLAGGMVLFTVGMAGQALGTSFAVVAAARLLAAVGAAAFQSNAYVLAGALSSEERRGRALSTVAAGMSVSMVLGVPIGVLAGTWFGWRAVMWGIGVVAVVVALLIPLIPEVRVPAAGLRERLAVIVRPAVARVLVVTVFGTLAAFTVFVYLPVLVAPVASGAVLSWVLVGFGLGQLAGTTLTGRATDRLGPARVLAFSLTGTAVVLAVVDVAVVSLPGALLFAVLAGAFGGLLMVPQQHRLFTIAPDVPTVALGVNGSAIYVGGALGSVLGGVVLAQAGPGWVGPAGALAAVAALALCVNPASRTTSPRSARTATPPVRSPR</sequence>
<name>A0ABU5R092_9PSEU</name>
<dbReference type="Gene3D" id="1.20.1250.20">
    <property type="entry name" value="MFS general substrate transporter like domains"/>
    <property type="match status" value="2"/>
</dbReference>
<dbReference type="RefSeq" id="WP_323324494.1">
    <property type="nucleotide sequence ID" value="NZ_JAYFSI010000001.1"/>
</dbReference>
<keyword evidence="3 6" id="KW-0812">Transmembrane</keyword>
<evidence type="ECO:0000256" key="5">
    <source>
        <dbReference type="ARBA" id="ARBA00023136"/>
    </source>
</evidence>
<dbReference type="InterPro" id="IPR020846">
    <property type="entry name" value="MFS_dom"/>
</dbReference>
<evidence type="ECO:0000256" key="2">
    <source>
        <dbReference type="ARBA" id="ARBA00022475"/>
    </source>
</evidence>
<dbReference type="CDD" id="cd17324">
    <property type="entry name" value="MFS_NepI_like"/>
    <property type="match status" value="1"/>
</dbReference>
<feature type="transmembrane region" description="Helical" evidence="6">
    <location>
        <begin position="272"/>
        <end position="291"/>
    </location>
</feature>
<keyword evidence="5 6" id="KW-0472">Membrane</keyword>
<feature type="transmembrane region" description="Helical" evidence="6">
    <location>
        <begin position="207"/>
        <end position="229"/>
    </location>
</feature>
<feature type="transmembrane region" description="Helical" evidence="6">
    <location>
        <begin position="168"/>
        <end position="186"/>
    </location>
</feature>
<gene>
    <name evidence="8" type="ORF">VA596_07010</name>
</gene>
<organism evidence="8 9">
    <name type="scientific">Amycolatopsis heterodermiae</name>
    <dbReference type="NCBI Taxonomy" id="3110235"/>
    <lineage>
        <taxon>Bacteria</taxon>
        <taxon>Bacillati</taxon>
        <taxon>Actinomycetota</taxon>
        <taxon>Actinomycetes</taxon>
        <taxon>Pseudonocardiales</taxon>
        <taxon>Pseudonocardiaceae</taxon>
        <taxon>Amycolatopsis</taxon>
    </lineage>
</organism>
<feature type="transmembrane region" description="Helical" evidence="6">
    <location>
        <begin position="297"/>
        <end position="314"/>
    </location>
</feature>
<keyword evidence="9" id="KW-1185">Reference proteome</keyword>
<keyword evidence="2" id="KW-1003">Cell membrane</keyword>